<accession>A0A2G4YR00</accession>
<protein>
    <submittedName>
        <fullName evidence="1">Uncharacterized protein</fullName>
    </submittedName>
</protein>
<sequence>MDEWTEEEIGKVAVKADKAATKKHWEKAIRYGERMLKGSEALYGQDSPYYTSRLKTLIRYYDKAGHLDQIPEKVEKAYIQSKKYFDPKHDTATISRLVYYKLLITQKKFSKAIPLVYENMAILKNTEDDDFRKLHYLGQLNGLYGITGQFVLQEKILLEQLDLNKRLIGLTTKDNIKIIMNLAKNYCRRKLDAEFDTLVQTYGLKYKC</sequence>
<dbReference type="InParanoid" id="A0A2G4YR00"/>
<dbReference type="InterPro" id="IPR011990">
    <property type="entry name" value="TPR-like_helical_dom_sf"/>
</dbReference>
<dbReference type="Gene3D" id="1.25.40.10">
    <property type="entry name" value="Tetratricopeptide repeat domain"/>
    <property type="match status" value="1"/>
</dbReference>
<dbReference type="AlphaFoldDB" id="A0A2G4YR00"/>
<name>A0A2G4YR00_9PROT</name>
<gene>
    <name evidence="1" type="ORF">CRD36_10685</name>
</gene>
<proteinExistence type="predicted"/>
<evidence type="ECO:0000313" key="2">
    <source>
        <dbReference type="Proteomes" id="UP000229730"/>
    </source>
</evidence>
<comment type="caution">
    <text evidence="1">The sequence shown here is derived from an EMBL/GenBank/DDBJ whole genome shotgun (WGS) entry which is preliminary data.</text>
</comment>
<keyword evidence="2" id="KW-1185">Reference proteome</keyword>
<organism evidence="1 2">
    <name type="scientific">Paremcibacter congregatus</name>
    <dbReference type="NCBI Taxonomy" id="2043170"/>
    <lineage>
        <taxon>Bacteria</taxon>
        <taxon>Pseudomonadati</taxon>
        <taxon>Pseudomonadota</taxon>
        <taxon>Alphaproteobacteria</taxon>
        <taxon>Emcibacterales</taxon>
        <taxon>Emcibacteraceae</taxon>
        <taxon>Paremcibacter</taxon>
    </lineage>
</organism>
<dbReference type="Proteomes" id="UP000229730">
    <property type="component" value="Unassembled WGS sequence"/>
</dbReference>
<evidence type="ECO:0000313" key="1">
    <source>
        <dbReference type="EMBL" id="PHZ84743.1"/>
    </source>
</evidence>
<dbReference type="EMBL" id="PDEM01000023">
    <property type="protein sequence ID" value="PHZ84743.1"/>
    <property type="molecule type" value="Genomic_DNA"/>
</dbReference>
<reference evidence="1 2" key="1">
    <citation type="submission" date="2017-10" db="EMBL/GenBank/DDBJ databases">
        <title>Frigbacter circumglobatus gen. nov. sp. nov., isolated from sediment cultured in situ.</title>
        <authorList>
            <person name="Zhao Z."/>
        </authorList>
    </citation>
    <scope>NUCLEOTIDE SEQUENCE [LARGE SCALE GENOMIC DNA]</scope>
    <source>
        <strain evidence="1 2">ZYL</strain>
    </source>
</reference>